<dbReference type="AlphaFoldDB" id="A0A561T634"/>
<evidence type="ECO:0000256" key="1">
    <source>
        <dbReference type="SAM" id="SignalP"/>
    </source>
</evidence>
<protein>
    <submittedName>
        <fullName evidence="3">Peptide/nickel transport system substrate-binding protein</fullName>
    </submittedName>
</protein>
<name>A0A561T634_9ACTN</name>
<dbReference type="PROSITE" id="PS51318">
    <property type="entry name" value="TAT"/>
    <property type="match status" value="1"/>
</dbReference>
<feature type="domain" description="Solute-binding protein family 5" evidence="2">
    <location>
        <begin position="101"/>
        <end position="412"/>
    </location>
</feature>
<sequence length="524" mass="55408">MTAPRISRRTLLRTVGAGLGAAAGAGLLAACGSGAAHPAALDADAPTASVAPKRGGKLRAAFAGSSAESTNVLQATGSAVDYVRARLIWDTLGELDGSKVIWRLAESVEPNADASRWTVKLRAGVSFSDGRQLTAQDVLFSLRTLAANPTVQAGVLGGLDPNASAVRDPRTLDLQLKAPDGFFDLVLAQSMFVFPDGTSDFAHALGSGPFLLKSWSAGASSLLTARTDYWDAANGGPYLDRIELFSVADAGARLNGLKAGQFDYAGGLTLATARAEQDNKALRVLTAPKELWSDLAFTMNLGTDPFTKPEAVQALKLAIDRDAMVRTVTLGYGEVAGDALGKYQTWYDTTLPARPHDPDQARRLLPGGKLSLRTSDYEYGTLESASAFVQQAQAAGIQVAVDKVPAADYYADVKTLLSTPLQTNLYHAQPLPLQLSMYYGPQAMYPFTGPADPTLTGLLAAMHTAVGDDRRTSAVHDVQHYLYDHGGDAVFARIPPLAASTPAVHGIQPRGVFDYPCLRDAFLA</sequence>
<dbReference type="Gene3D" id="3.10.105.10">
    <property type="entry name" value="Dipeptide-binding Protein, Domain 3"/>
    <property type="match status" value="1"/>
</dbReference>
<dbReference type="GO" id="GO:0015833">
    <property type="term" value="P:peptide transport"/>
    <property type="evidence" value="ECO:0007669"/>
    <property type="project" value="TreeGrafter"/>
</dbReference>
<dbReference type="PANTHER" id="PTHR30290">
    <property type="entry name" value="PERIPLASMIC BINDING COMPONENT OF ABC TRANSPORTER"/>
    <property type="match status" value="1"/>
</dbReference>
<proteinExistence type="predicted"/>
<gene>
    <name evidence="3" type="ORF">FHX73_1454</name>
</gene>
<dbReference type="PANTHER" id="PTHR30290:SF65">
    <property type="entry name" value="MONOACYL PHOSPHATIDYLINOSITOL TETRAMANNOSIDE-BINDING PROTEIN LPQW-RELATED"/>
    <property type="match status" value="1"/>
</dbReference>
<organism evidence="3 4">
    <name type="scientific">Kitasatospora viridis</name>
    <dbReference type="NCBI Taxonomy" id="281105"/>
    <lineage>
        <taxon>Bacteria</taxon>
        <taxon>Bacillati</taxon>
        <taxon>Actinomycetota</taxon>
        <taxon>Actinomycetes</taxon>
        <taxon>Kitasatosporales</taxon>
        <taxon>Streptomycetaceae</taxon>
        <taxon>Kitasatospora</taxon>
    </lineage>
</organism>
<dbReference type="InterPro" id="IPR039424">
    <property type="entry name" value="SBP_5"/>
</dbReference>
<dbReference type="InterPro" id="IPR000914">
    <property type="entry name" value="SBP_5_dom"/>
</dbReference>
<reference evidence="3 4" key="1">
    <citation type="submission" date="2019-06" db="EMBL/GenBank/DDBJ databases">
        <title>Sequencing the genomes of 1000 actinobacteria strains.</title>
        <authorList>
            <person name="Klenk H.-P."/>
        </authorList>
    </citation>
    <scope>NUCLEOTIDE SEQUENCE [LARGE SCALE GENOMIC DNA]</scope>
    <source>
        <strain evidence="3 4">DSM 44826</strain>
    </source>
</reference>
<accession>A0A561T634</accession>
<dbReference type="PROSITE" id="PS51257">
    <property type="entry name" value="PROKAR_LIPOPROTEIN"/>
    <property type="match status" value="1"/>
</dbReference>
<dbReference type="Proteomes" id="UP000317940">
    <property type="component" value="Unassembled WGS sequence"/>
</dbReference>
<evidence type="ECO:0000313" key="3">
    <source>
        <dbReference type="EMBL" id="TWF82572.1"/>
    </source>
</evidence>
<dbReference type="SUPFAM" id="SSF53850">
    <property type="entry name" value="Periplasmic binding protein-like II"/>
    <property type="match status" value="1"/>
</dbReference>
<dbReference type="RefSeq" id="WP_145909871.1">
    <property type="nucleotide sequence ID" value="NZ_BAAAMZ010000002.1"/>
</dbReference>
<dbReference type="InterPro" id="IPR006311">
    <property type="entry name" value="TAT_signal"/>
</dbReference>
<evidence type="ECO:0000259" key="2">
    <source>
        <dbReference type="Pfam" id="PF00496"/>
    </source>
</evidence>
<feature type="signal peptide" evidence="1">
    <location>
        <begin position="1"/>
        <end position="29"/>
    </location>
</feature>
<keyword evidence="4" id="KW-1185">Reference proteome</keyword>
<dbReference type="OrthoDB" id="9046151at2"/>
<comment type="caution">
    <text evidence="3">The sequence shown here is derived from an EMBL/GenBank/DDBJ whole genome shotgun (WGS) entry which is preliminary data.</text>
</comment>
<keyword evidence="1" id="KW-0732">Signal</keyword>
<dbReference type="Pfam" id="PF00496">
    <property type="entry name" value="SBP_bac_5"/>
    <property type="match status" value="1"/>
</dbReference>
<feature type="chain" id="PRO_5038721293" evidence="1">
    <location>
        <begin position="30"/>
        <end position="524"/>
    </location>
</feature>
<dbReference type="EMBL" id="VIWT01000004">
    <property type="protein sequence ID" value="TWF82572.1"/>
    <property type="molecule type" value="Genomic_DNA"/>
</dbReference>
<evidence type="ECO:0000313" key="4">
    <source>
        <dbReference type="Proteomes" id="UP000317940"/>
    </source>
</evidence>
<dbReference type="GO" id="GO:1904680">
    <property type="term" value="F:peptide transmembrane transporter activity"/>
    <property type="evidence" value="ECO:0007669"/>
    <property type="project" value="TreeGrafter"/>
</dbReference>
<dbReference type="Gene3D" id="3.40.190.10">
    <property type="entry name" value="Periplasmic binding protein-like II"/>
    <property type="match status" value="1"/>
</dbReference>